<dbReference type="SMART" id="SM00382">
    <property type="entry name" value="AAA"/>
    <property type="match status" value="1"/>
</dbReference>
<dbReference type="AlphaFoldDB" id="A0A1X7H1R1"/>
<keyword evidence="5 11" id="KW-0067">ATP-binding</keyword>
<keyword evidence="2" id="KW-0813">Transport</keyword>
<evidence type="ECO:0000256" key="4">
    <source>
        <dbReference type="ARBA" id="ARBA00022741"/>
    </source>
</evidence>
<dbReference type="GO" id="GO:0034040">
    <property type="term" value="F:ATPase-coupled lipid transmembrane transporter activity"/>
    <property type="evidence" value="ECO:0007669"/>
    <property type="project" value="TreeGrafter"/>
</dbReference>
<dbReference type="Gene3D" id="3.40.50.300">
    <property type="entry name" value="P-loop containing nucleotide triphosphate hydrolases"/>
    <property type="match status" value="1"/>
</dbReference>
<dbReference type="Pfam" id="PF00664">
    <property type="entry name" value="ABC_membrane"/>
    <property type="match status" value="1"/>
</dbReference>
<organism evidence="11 12">
    <name type="scientific">Paenibacillus uliginis N3/975</name>
    <dbReference type="NCBI Taxonomy" id="1313296"/>
    <lineage>
        <taxon>Bacteria</taxon>
        <taxon>Bacillati</taxon>
        <taxon>Bacillota</taxon>
        <taxon>Bacilli</taxon>
        <taxon>Bacillales</taxon>
        <taxon>Paenibacillaceae</taxon>
        <taxon>Paenibacillus</taxon>
    </lineage>
</organism>
<dbReference type="InterPro" id="IPR039421">
    <property type="entry name" value="Type_1_exporter"/>
</dbReference>
<dbReference type="SUPFAM" id="SSF52540">
    <property type="entry name" value="P-loop containing nucleoside triphosphate hydrolases"/>
    <property type="match status" value="1"/>
</dbReference>
<keyword evidence="3 8" id="KW-0812">Transmembrane</keyword>
<dbReference type="GO" id="GO:0016887">
    <property type="term" value="F:ATP hydrolysis activity"/>
    <property type="evidence" value="ECO:0007669"/>
    <property type="project" value="InterPro"/>
</dbReference>
<sequence length="581" mass="64765">MVRSIQRLLNWTGTRRKRIYIGFVYSFFHTLFTALPVIIAAYSLKLILEDMNGKESLATSSIVYIAISMVIAVAGRFMFGYLRASTQESVGYEVTAEQRIHIGGLLKRVSLGFFHRKKAGDITSAVTTDLSFIEMHGMKMIDVIVNGYISVFTLVLCLAFYHYAVALVAIAGIAFSALFLKLLRSKSEENAPIHQQVKDRMISATIEYIRGMPEVKAYHQQGVTKDSIHKAYEMSKEINIKIEKNYMPYNSLHLLSLHAASTGIVAVSAWLAMNEIIPLSTMIMMVIFSFVIFNQVEAMNNASHVLKVIDATLDKLEEMNETEFLDKHSKEIHLEKFDIQFTNVSFGYEGRQVIRDVSFTVPEHTTTAIVGPSGSGKTTLCKLIARFYDVDQGQIEIGGVNIREVTSESLLKNMSIVFQKVYLFHDTILNNIRFGKPDATLEEVVEVSKKARCHEFIMALPDGYDTMVGEGGSTLSGGEKQRLSIARAMLKDAPIIILDEATASIDPENEHEIQAAISALVAGKTIIIIAHRLATIQHADQIIVLDNGGIAQRGAHEDLIKGDGIYKNFLQIRKRAEGWSL</sequence>
<evidence type="ECO:0000313" key="12">
    <source>
        <dbReference type="Proteomes" id="UP000192940"/>
    </source>
</evidence>
<evidence type="ECO:0000256" key="2">
    <source>
        <dbReference type="ARBA" id="ARBA00022448"/>
    </source>
</evidence>
<dbReference type="Proteomes" id="UP000192940">
    <property type="component" value="Chromosome I"/>
</dbReference>
<dbReference type="STRING" id="1313296.SAMN05661091_1501"/>
<dbReference type="InterPro" id="IPR017871">
    <property type="entry name" value="ABC_transporter-like_CS"/>
</dbReference>
<feature type="domain" description="ABC transmembrane type-1" evidence="10">
    <location>
        <begin position="21"/>
        <end position="306"/>
    </location>
</feature>
<dbReference type="PROSITE" id="PS50893">
    <property type="entry name" value="ABC_TRANSPORTER_2"/>
    <property type="match status" value="1"/>
</dbReference>
<evidence type="ECO:0000256" key="5">
    <source>
        <dbReference type="ARBA" id="ARBA00022840"/>
    </source>
</evidence>
<dbReference type="InterPro" id="IPR003439">
    <property type="entry name" value="ABC_transporter-like_ATP-bd"/>
</dbReference>
<dbReference type="Gene3D" id="1.20.1560.10">
    <property type="entry name" value="ABC transporter type 1, transmembrane domain"/>
    <property type="match status" value="1"/>
</dbReference>
<gene>
    <name evidence="11" type="ORF">SAMN05661091_1501</name>
</gene>
<comment type="subcellular location">
    <subcellularLocation>
        <location evidence="1">Cell membrane</location>
        <topology evidence="1">Multi-pass membrane protein</topology>
    </subcellularLocation>
</comment>
<keyword evidence="12" id="KW-1185">Reference proteome</keyword>
<evidence type="ECO:0000256" key="1">
    <source>
        <dbReference type="ARBA" id="ARBA00004651"/>
    </source>
</evidence>
<dbReference type="PANTHER" id="PTHR24221:SF397">
    <property type="entry name" value="ABC TRANSPORTER, ATP-BINDING TRANSMEMBRANE PROTEIN"/>
    <property type="match status" value="1"/>
</dbReference>
<feature type="domain" description="ABC transporter" evidence="9">
    <location>
        <begin position="339"/>
        <end position="572"/>
    </location>
</feature>
<dbReference type="InterPro" id="IPR011527">
    <property type="entry name" value="ABC1_TM_dom"/>
</dbReference>
<reference evidence="11 12" key="1">
    <citation type="submission" date="2017-04" db="EMBL/GenBank/DDBJ databases">
        <authorList>
            <person name="Afonso C.L."/>
            <person name="Miller P.J."/>
            <person name="Scott M.A."/>
            <person name="Spackman E."/>
            <person name="Goraichik I."/>
            <person name="Dimitrov K.M."/>
            <person name="Suarez D.L."/>
            <person name="Swayne D.E."/>
        </authorList>
    </citation>
    <scope>NUCLEOTIDE SEQUENCE [LARGE SCALE GENOMIC DNA]</scope>
    <source>
        <strain evidence="11 12">N3/975</strain>
    </source>
</reference>
<dbReference type="GO" id="GO:0005886">
    <property type="term" value="C:plasma membrane"/>
    <property type="evidence" value="ECO:0007669"/>
    <property type="project" value="UniProtKB-SubCell"/>
</dbReference>
<feature type="transmembrane region" description="Helical" evidence="8">
    <location>
        <begin position="276"/>
        <end position="293"/>
    </location>
</feature>
<dbReference type="SUPFAM" id="SSF90123">
    <property type="entry name" value="ABC transporter transmembrane region"/>
    <property type="match status" value="1"/>
</dbReference>
<name>A0A1X7H1R1_9BACL</name>
<keyword evidence="4" id="KW-0547">Nucleotide-binding</keyword>
<evidence type="ECO:0000313" key="11">
    <source>
        <dbReference type="EMBL" id="SMF77912.1"/>
    </source>
</evidence>
<dbReference type="Pfam" id="PF00005">
    <property type="entry name" value="ABC_tran"/>
    <property type="match status" value="1"/>
</dbReference>
<dbReference type="RefSeq" id="WP_208918427.1">
    <property type="nucleotide sequence ID" value="NZ_LT840184.1"/>
</dbReference>
<proteinExistence type="predicted"/>
<keyword evidence="7 8" id="KW-0472">Membrane</keyword>
<dbReference type="FunFam" id="3.40.50.300:FF:000287">
    <property type="entry name" value="Multidrug ABC transporter ATP-binding protein"/>
    <property type="match status" value="1"/>
</dbReference>
<evidence type="ECO:0000259" key="10">
    <source>
        <dbReference type="PROSITE" id="PS50929"/>
    </source>
</evidence>
<dbReference type="EMBL" id="LT840184">
    <property type="protein sequence ID" value="SMF77912.1"/>
    <property type="molecule type" value="Genomic_DNA"/>
</dbReference>
<dbReference type="PROSITE" id="PS50929">
    <property type="entry name" value="ABC_TM1F"/>
    <property type="match status" value="1"/>
</dbReference>
<feature type="transmembrane region" description="Helical" evidence="8">
    <location>
        <begin position="143"/>
        <end position="161"/>
    </location>
</feature>
<dbReference type="PANTHER" id="PTHR24221">
    <property type="entry name" value="ATP-BINDING CASSETTE SUB-FAMILY B"/>
    <property type="match status" value="1"/>
</dbReference>
<evidence type="ECO:0000256" key="7">
    <source>
        <dbReference type="ARBA" id="ARBA00023136"/>
    </source>
</evidence>
<dbReference type="InterPro" id="IPR036640">
    <property type="entry name" value="ABC1_TM_sf"/>
</dbReference>
<evidence type="ECO:0000256" key="6">
    <source>
        <dbReference type="ARBA" id="ARBA00022989"/>
    </source>
</evidence>
<feature type="transmembrane region" description="Helical" evidence="8">
    <location>
        <begin position="20"/>
        <end position="42"/>
    </location>
</feature>
<evidence type="ECO:0000259" key="9">
    <source>
        <dbReference type="PROSITE" id="PS50893"/>
    </source>
</evidence>
<feature type="transmembrane region" description="Helical" evidence="8">
    <location>
        <begin position="167"/>
        <end position="183"/>
    </location>
</feature>
<accession>A0A1X7H1R1</accession>
<dbReference type="InterPro" id="IPR003593">
    <property type="entry name" value="AAA+_ATPase"/>
</dbReference>
<feature type="transmembrane region" description="Helical" evidence="8">
    <location>
        <begin position="251"/>
        <end position="270"/>
    </location>
</feature>
<evidence type="ECO:0000256" key="3">
    <source>
        <dbReference type="ARBA" id="ARBA00022692"/>
    </source>
</evidence>
<keyword evidence="6 8" id="KW-1133">Transmembrane helix</keyword>
<dbReference type="InterPro" id="IPR027417">
    <property type="entry name" value="P-loop_NTPase"/>
</dbReference>
<dbReference type="GO" id="GO:0005524">
    <property type="term" value="F:ATP binding"/>
    <property type="evidence" value="ECO:0007669"/>
    <property type="project" value="UniProtKB-KW"/>
</dbReference>
<evidence type="ECO:0000256" key="8">
    <source>
        <dbReference type="SAM" id="Phobius"/>
    </source>
</evidence>
<dbReference type="PROSITE" id="PS00211">
    <property type="entry name" value="ABC_TRANSPORTER_1"/>
    <property type="match status" value="1"/>
</dbReference>
<protein>
    <submittedName>
        <fullName evidence="11">ATP-binding cassette, subfamily B</fullName>
    </submittedName>
</protein>
<feature type="transmembrane region" description="Helical" evidence="8">
    <location>
        <begin position="62"/>
        <end position="82"/>
    </location>
</feature>
<dbReference type="GO" id="GO:0140359">
    <property type="term" value="F:ABC-type transporter activity"/>
    <property type="evidence" value="ECO:0007669"/>
    <property type="project" value="InterPro"/>
</dbReference>